<dbReference type="Proteomes" id="UP001151079">
    <property type="component" value="Unassembled WGS sequence"/>
</dbReference>
<name>A0A9X2YTI3_9FLAO</name>
<gene>
    <name evidence="2" type="ORF">OIU83_02840</name>
</gene>
<accession>A0A9X2YTI3</accession>
<dbReference type="InterPro" id="IPR025369">
    <property type="entry name" value="DUF4274"/>
</dbReference>
<dbReference type="EMBL" id="JAOZEW010000002">
    <property type="protein sequence ID" value="MCV9926569.1"/>
    <property type="molecule type" value="Genomic_DNA"/>
</dbReference>
<evidence type="ECO:0000259" key="1">
    <source>
        <dbReference type="Pfam" id="PF14096"/>
    </source>
</evidence>
<sequence>MEFNKKNKNRVLKAVNGEMSYKKLTAPELHQFVQHWNYDDGIEPFNWIVKQKFCDKGTALCLYWLLQPDYFCKFKNEDEIKEDISYESYKLLKEIEEKYCTGFYEDEKFSFNPKEEFVDEKSNTKCIPKEMLEESGGIVFERQDIEFAFLRMPNEKELKTIDTKIKDAIKIIHISNPDFVYDQADAAIQAIIESVEYWKGKELGKVKINNLSYLWMDCIYKKYDWDWIIWDWETGNNIGITNSTKELTCLADTIIRHTIDGFQPGSIISNLYKDLAGVNNFHDLKRDPYSGIGLLFSTDHLKFREQNN</sequence>
<dbReference type="AlphaFoldDB" id="A0A9X2YTI3"/>
<organism evidence="2 3">
    <name type="scientific">Flavobacterium shii</name>
    <dbReference type="NCBI Taxonomy" id="2987687"/>
    <lineage>
        <taxon>Bacteria</taxon>
        <taxon>Pseudomonadati</taxon>
        <taxon>Bacteroidota</taxon>
        <taxon>Flavobacteriia</taxon>
        <taxon>Flavobacteriales</taxon>
        <taxon>Flavobacteriaceae</taxon>
        <taxon>Flavobacterium</taxon>
    </lineage>
</organism>
<keyword evidence="3" id="KW-1185">Reference proteome</keyword>
<proteinExistence type="predicted"/>
<comment type="caution">
    <text evidence="2">The sequence shown here is derived from an EMBL/GenBank/DDBJ whole genome shotgun (WGS) entry which is preliminary data.</text>
</comment>
<dbReference type="Pfam" id="PF14096">
    <property type="entry name" value="DUF4274"/>
    <property type="match status" value="1"/>
</dbReference>
<dbReference type="RefSeq" id="WP_264204760.1">
    <property type="nucleotide sequence ID" value="NZ_JAOZEW010000002.1"/>
</dbReference>
<evidence type="ECO:0000313" key="2">
    <source>
        <dbReference type="EMBL" id="MCV9926569.1"/>
    </source>
</evidence>
<evidence type="ECO:0000313" key="3">
    <source>
        <dbReference type="Proteomes" id="UP001151079"/>
    </source>
</evidence>
<feature type="domain" description="DUF4274" evidence="1">
    <location>
        <begin position="28"/>
        <end position="99"/>
    </location>
</feature>
<reference evidence="2" key="1">
    <citation type="submission" date="2022-10" db="EMBL/GenBank/DDBJ databases">
        <title>Two novel species of Flavobacterium.</title>
        <authorList>
            <person name="Liu Q."/>
            <person name="Xin Y.-H."/>
        </authorList>
    </citation>
    <scope>NUCLEOTIDE SEQUENCE</scope>
    <source>
        <strain evidence="2">LS1R49</strain>
    </source>
</reference>
<protein>
    <submittedName>
        <fullName evidence="2">DUF4274 domain-containing protein</fullName>
    </submittedName>
</protein>